<evidence type="ECO:0000259" key="7">
    <source>
        <dbReference type="PROSITE" id="PS50262"/>
    </source>
</evidence>
<feature type="transmembrane region" description="Helical" evidence="6">
    <location>
        <begin position="293"/>
        <end position="319"/>
    </location>
</feature>
<proteinExistence type="predicted"/>
<feature type="transmembrane region" description="Helical" evidence="6">
    <location>
        <begin position="165"/>
        <end position="185"/>
    </location>
</feature>
<sequence length="414" mass="48103">MAHTNNSYDNHEGSDMHPDYNISLTNSSDKSALNGSLNNHHSHPNRSYDDSDSLYDSYHYSELLYYQLHHFEGNIYVYVWTFLVILTTFGNVIIVAVFVRKSMRTTTNLILLFIAISDSLTGFVTLPTYMHVFTSGYQGWVGLTEGWCEAFMISKFYVSKVFHTVSVWLTFFLGFQRFMCVWFPLKTKSSFTTRRTLIAVAIITVCAFVIHSYHLIERKADKKEGFCRWVVEDPCVGTCIFLWMTLLLVNLLPSIILLVLTMLMIYKLHNRHIRKDSFSAEQNRERDQQNKRASIIVVCIAIVFLIPEIPYGIFLLVTVIKKHSSNYILPLEANRLLHLIYEIALIISFHANFWVYIIMNRRFRDELKSMFRDGIKKFIPKRTTVTITTVSRQKNRSQSQSTQGTDVNEQSTLV</sequence>
<accession>A0ABD3VIZ1</accession>
<dbReference type="PROSITE" id="PS50262">
    <property type="entry name" value="G_PROTEIN_RECEP_F1_2"/>
    <property type="match status" value="1"/>
</dbReference>
<dbReference type="PANTHER" id="PTHR47023">
    <property type="entry name" value="SEX PEPTIDE RECEPTOR"/>
    <property type="match status" value="1"/>
</dbReference>
<comment type="caution">
    <text evidence="8">The sequence shown here is derived from an EMBL/GenBank/DDBJ whole genome shotgun (WGS) entry which is preliminary data.</text>
</comment>
<evidence type="ECO:0000256" key="2">
    <source>
        <dbReference type="ARBA" id="ARBA00022692"/>
    </source>
</evidence>
<feature type="domain" description="G-protein coupled receptors family 1 profile" evidence="7">
    <location>
        <begin position="90"/>
        <end position="356"/>
    </location>
</feature>
<evidence type="ECO:0000256" key="3">
    <source>
        <dbReference type="ARBA" id="ARBA00022989"/>
    </source>
</evidence>
<gene>
    <name evidence="8" type="ORF">ACJMK2_007582</name>
</gene>
<keyword evidence="4 6" id="KW-0472">Membrane</keyword>
<evidence type="ECO:0000256" key="6">
    <source>
        <dbReference type="SAM" id="Phobius"/>
    </source>
</evidence>
<feature type="transmembrane region" description="Helical" evidence="6">
    <location>
        <begin position="339"/>
        <end position="359"/>
    </location>
</feature>
<protein>
    <recommendedName>
        <fullName evidence="7">G-protein coupled receptors family 1 profile domain-containing protein</fullName>
    </recommendedName>
</protein>
<keyword evidence="2 6" id="KW-0812">Transmembrane</keyword>
<reference evidence="8 9" key="1">
    <citation type="submission" date="2024-11" db="EMBL/GenBank/DDBJ databases">
        <title>Chromosome-level genome assembly of the freshwater bivalve Anodonta woodiana.</title>
        <authorList>
            <person name="Chen X."/>
        </authorList>
    </citation>
    <scope>NUCLEOTIDE SEQUENCE [LARGE SCALE GENOMIC DNA]</scope>
    <source>
        <strain evidence="8">MN2024</strain>
        <tissue evidence="8">Gills</tissue>
    </source>
</reference>
<keyword evidence="9" id="KW-1185">Reference proteome</keyword>
<evidence type="ECO:0000313" key="8">
    <source>
        <dbReference type="EMBL" id="KAL3861554.1"/>
    </source>
</evidence>
<dbReference type="CDD" id="cd14978">
    <property type="entry name" value="7tmA_FMRFamide_R-like"/>
    <property type="match status" value="1"/>
</dbReference>
<dbReference type="SUPFAM" id="SSF81321">
    <property type="entry name" value="Family A G protein-coupled receptor-like"/>
    <property type="match status" value="1"/>
</dbReference>
<feature type="transmembrane region" description="Helical" evidence="6">
    <location>
        <begin position="240"/>
        <end position="266"/>
    </location>
</feature>
<evidence type="ECO:0000256" key="5">
    <source>
        <dbReference type="SAM" id="MobiDB-lite"/>
    </source>
</evidence>
<dbReference type="InterPro" id="IPR019427">
    <property type="entry name" value="7TM_GPCR_serpentine_rcpt_Srw"/>
</dbReference>
<dbReference type="AlphaFoldDB" id="A0ABD3VIZ1"/>
<evidence type="ECO:0000256" key="1">
    <source>
        <dbReference type="ARBA" id="ARBA00004370"/>
    </source>
</evidence>
<dbReference type="GO" id="GO:0016020">
    <property type="term" value="C:membrane"/>
    <property type="evidence" value="ECO:0007669"/>
    <property type="project" value="UniProtKB-SubCell"/>
</dbReference>
<dbReference type="SMART" id="SM01381">
    <property type="entry name" value="7TM_GPCR_Srsx"/>
    <property type="match status" value="1"/>
</dbReference>
<comment type="subcellular location">
    <subcellularLocation>
        <location evidence="1">Membrane</location>
    </subcellularLocation>
</comment>
<feature type="transmembrane region" description="Helical" evidence="6">
    <location>
        <begin position="110"/>
        <end position="130"/>
    </location>
</feature>
<evidence type="ECO:0000313" key="9">
    <source>
        <dbReference type="Proteomes" id="UP001634394"/>
    </source>
</evidence>
<dbReference type="Gene3D" id="1.20.1070.10">
    <property type="entry name" value="Rhodopsin 7-helix transmembrane proteins"/>
    <property type="match status" value="1"/>
</dbReference>
<dbReference type="InterPro" id="IPR000276">
    <property type="entry name" value="GPCR_Rhodpsn"/>
</dbReference>
<feature type="region of interest" description="Disordered" evidence="5">
    <location>
        <begin position="390"/>
        <end position="414"/>
    </location>
</feature>
<dbReference type="PANTHER" id="PTHR47023:SF1">
    <property type="entry name" value="SEX PEPTIDE RECEPTOR"/>
    <property type="match status" value="1"/>
</dbReference>
<dbReference type="Pfam" id="PF10324">
    <property type="entry name" value="7TM_GPCR_Srw"/>
    <property type="match status" value="1"/>
</dbReference>
<dbReference type="InterPro" id="IPR017452">
    <property type="entry name" value="GPCR_Rhodpsn_7TM"/>
</dbReference>
<feature type="transmembrane region" description="Helical" evidence="6">
    <location>
        <begin position="197"/>
        <end position="216"/>
    </location>
</feature>
<organism evidence="8 9">
    <name type="scientific">Sinanodonta woodiana</name>
    <name type="common">Chinese pond mussel</name>
    <name type="synonym">Anodonta woodiana</name>
    <dbReference type="NCBI Taxonomy" id="1069815"/>
    <lineage>
        <taxon>Eukaryota</taxon>
        <taxon>Metazoa</taxon>
        <taxon>Spiralia</taxon>
        <taxon>Lophotrochozoa</taxon>
        <taxon>Mollusca</taxon>
        <taxon>Bivalvia</taxon>
        <taxon>Autobranchia</taxon>
        <taxon>Heteroconchia</taxon>
        <taxon>Palaeoheterodonta</taxon>
        <taxon>Unionida</taxon>
        <taxon>Unionoidea</taxon>
        <taxon>Unionidae</taxon>
        <taxon>Unioninae</taxon>
        <taxon>Sinanodonta</taxon>
    </lineage>
</organism>
<keyword evidence="3 6" id="KW-1133">Transmembrane helix</keyword>
<name>A0ABD3VIZ1_SINWO</name>
<dbReference type="EMBL" id="JBJQND010000011">
    <property type="protein sequence ID" value="KAL3861554.1"/>
    <property type="molecule type" value="Genomic_DNA"/>
</dbReference>
<dbReference type="InterPro" id="IPR053071">
    <property type="entry name" value="GPCR1-related_rcpt"/>
</dbReference>
<dbReference type="Proteomes" id="UP001634394">
    <property type="component" value="Unassembled WGS sequence"/>
</dbReference>
<dbReference type="PRINTS" id="PR00237">
    <property type="entry name" value="GPCRRHODOPSN"/>
</dbReference>
<feature type="transmembrane region" description="Helical" evidence="6">
    <location>
        <begin position="75"/>
        <end position="98"/>
    </location>
</feature>
<evidence type="ECO:0000256" key="4">
    <source>
        <dbReference type="ARBA" id="ARBA00023136"/>
    </source>
</evidence>